<gene>
    <name evidence="2" type="ORF">C485_15924</name>
</gene>
<comment type="caution">
    <text evidence="2">The sequence shown here is derived from an EMBL/GenBank/DDBJ whole genome shotgun (WGS) entry which is preliminary data.</text>
</comment>
<proteinExistence type="predicted"/>
<name>L9ZF84_NATA2</name>
<reference evidence="2 3" key="1">
    <citation type="journal article" date="2014" name="PLoS Genet.">
        <title>Phylogenetically driven sequencing of extremely halophilic archaea reveals strategies for static and dynamic osmo-response.</title>
        <authorList>
            <person name="Becker E.A."/>
            <person name="Seitzer P.M."/>
            <person name="Tritt A."/>
            <person name="Larsen D."/>
            <person name="Krusor M."/>
            <person name="Yao A.I."/>
            <person name="Wu D."/>
            <person name="Madern D."/>
            <person name="Eisen J.A."/>
            <person name="Darling A.E."/>
            <person name="Facciotti M.T."/>
        </authorList>
    </citation>
    <scope>NUCLEOTIDE SEQUENCE [LARGE SCALE GENOMIC DNA]</scope>
    <source>
        <strain evidence="2 3">JCM 12890</strain>
    </source>
</reference>
<protein>
    <submittedName>
        <fullName evidence="2">Oligopeptide/dipeptide ABC transporter, ATPase subunit</fullName>
    </submittedName>
</protein>
<sequence>MGIDSSETLERYPHELSGGEAQRVPLAVALASDSDLLLADEPTTALDATTQAAILYLLADLVAESGAGKLTVIDLLSGLESPTTGTITIDGDPVGTVADRSRPQLAAVGRLFQHPRSSRRWSSSTSRQPRWTSPFVRRCVTCFSTSRRDLTVRSSSLATISASSATSLIASP</sequence>
<organism evidence="2 3">
    <name type="scientific">Natrinema altunense (strain JCM 12890 / CGMCC 1.3731 / AJ2)</name>
    <dbReference type="NCBI Taxonomy" id="1227494"/>
    <lineage>
        <taxon>Archaea</taxon>
        <taxon>Methanobacteriati</taxon>
        <taxon>Methanobacteriota</taxon>
        <taxon>Stenosarchaea group</taxon>
        <taxon>Halobacteria</taxon>
        <taxon>Halobacteriales</taxon>
        <taxon>Natrialbaceae</taxon>
        <taxon>Natrinema</taxon>
    </lineage>
</organism>
<dbReference type="GO" id="GO:0022857">
    <property type="term" value="F:transmembrane transporter activity"/>
    <property type="evidence" value="ECO:0007669"/>
    <property type="project" value="TreeGrafter"/>
</dbReference>
<feature type="domain" description="ABC transporter" evidence="1">
    <location>
        <begin position="61"/>
        <end position="122"/>
    </location>
</feature>
<dbReference type="InterPro" id="IPR015854">
    <property type="entry name" value="ABC_transpr_LolD-like"/>
</dbReference>
<dbReference type="InterPro" id="IPR027417">
    <property type="entry name" value="P-loop_NTPase"/>
</dbReference>
<dbReference type="Pfam" id="PF00005">
    <property type="entry name" value="ABC_tran"/>
    <property type="match status" value="2"/>
</dbReference>
<evidence type="ECO:0000313" key="3">
    <source>
        <dbReference type="Proteomes" id="UP000011511"/>
    </source>
</evidence>
<keyword evidence="3" id="KW-1185">Reference proteome</keyword>
<feature type="domain" description="ABC transporter" evidence="1">
    <location>
        <begin position="6"/>
        <end position="44"/>
    </location>
</feature>
<dbReference type="SUPFAM" id="SSF52540">
    <property type="entry name" value="P-loop containing nucleoside triphosphate hydrolases"/>
    <property type="match status" value="2"/>
</dbReference>
<dbReference type="Proteomes" id="UP000011511">
    <property type="component" value="Unassembled WGS sequence"/>
</dbReference>
<dbReference type="GO" id="GO:0005886">
    <property type="term" value="C:plasma membrane"/>
    <property type="evidence" value="ECO:0007669"/>
    <property type="project" value="TreeGrafter"/>
</dbReference>
<evidence type="ECO:0000259" key="1">
    <source>
        <dbReference type="Pfam" id="PF00005"/>
    </source>
</evidence>
<dbReference type="PATRIC" id="fig|1227494.3.peg.3208"/>
<dbReference type="AlphaFoldDB" id="L9ZF84"/>
<dbReference type="PANTHER" id="PTHR24220">
    <property type="entry name" value="IMPORT ATP-BINDING PROTEIN"/>
    <property type="match status" value="1"/>
</dbReference>
<dbReference type="eggNOG" id="arCOG00181">
    <property type="taxonomic scope" value="Archaea"/>
</dbReference>
<dbReference type="EMBL" id="AOIK01000038">
    <property type="protein sequence ID" value="ELY84287.1"/>
    <property type="molecule type" value="Genomic_DNA"/>
</dbReference>
<dbReference type="eggNOG" id="arCOG00184">
    <property type="taxonomic scope" value="Archaea"/>
</dbReference>
<dbReference type="GO" id="GO:0016887">
    <property type="term" value="F:ATP hydrolysis activity"/>
    <property type="evidence" value="ECO:0007669"/>
    <property type="project" value="InterPro"/>
</dbReference>
<dbReference type="Gene3D" id="3.40.50.300">
    <property type="entry name" value="P-loop containing nucleotide triphosphate hydrolases"/>
    <property type="match status" value="2"/>
</dbReference>
<dbReference type="GO" id="GO:0005524">
    <property type="term" value="F:ATP binding"/>
    <property type="evidence" value="ECO:0007669"/>
    <property type="project" value="InterPro"/>
</dbReference>
<accession>L9ZF84</accession>
<evidence type="ECO:0000313" key="2">
    <source>
        <dbReference type="EMBL" id="ELY84287.1"/>
    </source>
</evidence>
<dbReference type="InterPro" id="IPR003439">
    <property type="entry name" value="ABC_transporter-like_ATP-bd"/>
</dbReference>
<dbReference type="PANTHER" id="PTHR24220:SF676">
    <property type="entry name" value="OLIGOPEPTIDE TRANSPORT ATP-BINDING PROTEIN AMIE"/>
    <property type="match status" value="1"/>
</dbReference>